<feature type="transmembrane region" description="Helical" evidence="1">
    <location>
        <begin position="63"/>
        <end position="79"/>
    </location>
</feature>
<comment type="caution">
    <text evidence="2">The sequence shown here is derived from an EMBL/GenBank/DDBJ whole genome shotgun (WGS) entry which is preliminary data.</text>
</comment>
<dbReference type="Proteomes" id="UP000742786">
    <property type="component" value="Unassembled WGS sequence"/>
</dbReference>
<accession>A0A916J888</accession>
<reference evidence="2" key="1">
    <citation type="submission" date="2021-04" db="EMBL/GenBank/DDBJ databases">
        <authorList>
            <person name="Hornung B."/>
        </authorList>
    </citation>
    <scope>NUCLEOTIDE SEQUENCE</scope>
    <source>
        <strain evidence="2">G5G6</strain>
    </source>
</reference>
<organism evidence="2 3">
    <name type="scientific">Georgfuchsia toluolica</name>
    <dbReference type="NCBI Taxonomy" id="424218"/>
    <lineage>
        <taxon>Bacteria</taxon>
        <taxon>Pseudomonadati</taxon>
        <taxon>Pseudomonadota</taxon>
        <taxon>Betaproteobacteria</taxon>
        <taxon>Nitrosomonadales</taxon>
        <taxon>Sterolibacteriaceae</taxon>
        <taxon>Georgfuchsia</taxon>
    </lineage>
</organism>
<dbReference type="RefSeq" id="WP_220636083.1">
    <property type="nucleotide sequence ID" value="NZ_CAJQUM010000001.1"/>
</dbReference>
<keyword evidence="3" id="KW-1185">Reference proteome</keyword>
<keyword evidence="1" id="KW-1133">Transmembrane helix</keyword>
<keyword evidence="1" id="KW-0812">Transmembrane</keyword>
<gene>
    <name evidence="2" type="ORF">GTOL_12094</name>
</gene>
<feature type="transmembrane region" description="Helical" evidence="1">
    <location>
        <begin position="12"/>
        <end position="33"/>
    </location>
</feature>
<protein>
    <submittedName>
        <fullName evidence="2">Uncharacterized protein</fullName>
    </submittedName>
</protein>
<dbReference type="EMBL" id="CAJQUM010000001">
    <property type="protein sequence ID" value="CAG4884211.1"/>
    <property type="molecule type" value="Genomic_DNA"/>
</dbReference>
<evidence type="ECO:0000313" key="2">
    <source>
        <dbReference type="EMBL" id="CAG4884211.1"/>
    </source>
</evidence>
<dbReference type="AlphaFoldDB" id="A0A916J888"/>
<sequence>MDELNTPASMGLTLPSPAYLAGIALFSIIGYAAYRYGKKASLPIPKWIGITLMLYTYITPETWMMYVVGAGLCTALYAFRK</sequence>
<proteinExistence type="predicted"/>
<evidence type="ECO:0000313" key="3">
    <source>
        <dbReference type="Proteomes" id="UP000742786"/>
    </source>
</evidence>
<evidence type="ECO:0000256" key="1">
    <source>
        <dbReference type="SAM" id="Phobius"/>
    </source>
</evidence>
<keyword evidence="1" id="KW-0472">Membrane</keyword>
<name>A0A916J888_9PROT</name>